<comment type="caution">
    <text evidence="7">The sequence shown here is derived from an EMBL/GenBank/DDBJ whole genome shotgun (WGS) entry which is preliminary data.</text>
</comment>
<keyword evidence="8" id="KW-1185">Reference proteome</keyword>
<organism evidence="7 8">
    <name type="scientific">[Myrmecia] bisecta</name>
    <dbReference type="NCBI Taxonomy" id="41462"/>
    <lineage>
        <taxon>Eukaryota</taxon>
        <taxon>Viridiplantae</taxon>
        <taxon>Chlorophyta</taxon>
        <taxon>core chlorophytes</taxon>
        <taxon>Trebouxiophyceae</taxon>
        <taxon>Trebouxiales</taxon>
        <taxon>Trebouxiaceae</taxon>
        <taxon>Myrmecia</taxon>
    </lineage>
</organism>
<evidence type="ECO:0000256" key="1">
    <source>
        <dbReference type="ARBA" id="ARBA00001974"/>
    </source>
</evidence>
<dbReference type="AlphaFoldDB" id="A0AAW1PTX9"/>
<comment type="cofactor">
    <cofactor evidence="1">
        <name>FAD</name>
        <dbReference type="ChEBI" id="CHEBI:57692"/>
    </cofactor>
</comment>
<sequence length="174" mass="18394">MCSQTGAQGHDVYKATAPYGLHFNVGHSSSVGIGGYVLMGGHGWGSTAFGPACENVLAFRVVNETGVYSVTAASDLDLFWGLKGAGQWLAVVLDITVRLHPLPPMLRTSQTASGFPDAQEVSAWWADWQARAPNPIESFLIFVGESESVRDVGLARAGCWAATSGHWSTLVNAG</sequence>
<dbReference type="GO" id="GO:0071949">
    <property type="term" value="F:FAD binding"/>
    <property type="evidence" value="ECO:0007669"/>
    <property type="project" value="InterPro"/>
</dbReference>
<dbReference type="EMBL" id="JALJOR010000008">
    <property type="protein sequence ID" value="KAK9813084.1"/>
    <property type="molecule type" value="Genomic_DNA"/>
</dbReference>
<protein>
    <recommendedName>
        <fullName evidence="6">FAD-binding PCMH-type domain-containing protein</fullName>
    </recommendedName>
</protein>
<evidence type="ECO:0000313" key="7">
    <source>
        <dbReference type="EMBL" id="KAK9813084.1"/>
    </source>
</evidence>
<dbReference type="PANTHER" id="PTHR42973">
    <property type="entry name" value="BINDING OXIDOREDUCTASE, PUTATIVE (AFU_ORTHOLOGUE AFUA_1G17690)-RELATED"/>
    <property type="match status" value="1"/>
</dbReference>
<dbReference type="InterPro" id="IPR016169">
    <property type="entry name" value="FAD-bd_PCMH_sub2"/>
</dbReference>
<dbReference type="Gene3D" id="3.30.465.10">
    <property type="match status" value="1"/>
</dbReference>
<feature type="domain" description="FAD-binding PCMH-type" evidence="6">
    <location>
        <begin position="1"/>
        <end position="102"/>
    </location>
</feature>
<comment type="similarity">
    <text evidence="2">Belongs to the oxygen-dependent FAD-linked oxidoreductase family.</text>
</comment>
<evidence type="ECO:0000256" key="4">
    <source>
        <dbReference type="ARBA" id="ARBA00022827"/>
    </source>
</evidence>
<evidence type="ECO:0000256" key="2">
    <source>
        <dbReference type="ARBA" id="ARBA00005466"/>
    </source>
</evidence>
<dbReference type="Pfam" id="PF01565">
    <property type="entry name" value="FAD_binding_4"/>
    <property type="match status" value="1"/>
</dbReference>
<name>A0AAW1PTX9_9CHLO</name>
<dbReference type="PANTHER" id="PTHR42973:SF39">
    <property type="entry name" value="FAD-BINDING PCMH-TYPE DOMAIN-CONTAINING PROTEIN"/>
    <property type="match status" value="1"/>
</dbReference>
<dbReference type="InterPro" id="IPR036318">
    <property type="entry name" value="FAD-bd_PCMH-like_sf"/>
</dbReference>
<dbReference type="InterPro" id="IPR050416">
    <property type="entry name" value="FAD-linked_Oxidoreductase"/>
</dbReference>
<keyword evidence="5" id="KW-0560">Oxidoreductase</keyword>
<evidence type="ECO:0000259" key="6">
    <source>
        <dbReference type="PROSITE" id="PS51387"/>
    </source>
</evidence>
<reference evidence="7 8" key="1">
    <citation type="journal article" date="2024" name="Nat. Commun.">
        <title>Phylogenomics reveals the evolutionary origins of lichenization in chlorophyte algae.</title>
        <authorList>
            <person name="Puginier C."/>
            <person name="Libourel C."/>
            <person name="Otte J."/>
            <person name="Skaloud P."/>
            <person name="Haon M."/>
            <person name="Grisel S."/>
            <person name="Petersen M."/>
            <person name="Berrin J.G."/>
            <person name="Delaux P.M."/>
            <person name="Dal Grande F."/>
            <person name="Keller J."/>
        </authorList>
    </citation>
    <scope>NUCLEOTIDE SEQUENCE [LARGE SCALE GENOMIC DNA]</scope>
    <source>
        <strain evidence="7 8">SAG 2043</strain>
    </source>
</reference>
<evidence type="ECO:0000256" key="3">
    <source>
        <dbReference type="ARBA" id="ARBA00022630"/>
    </source>
</evidence>
<dbReference type="SUPFAM" id="SSF56176">
    <property type="entry name" value="FAD-binding/transporter-associated domain-like"/>
    <property type="match status" value="1"/>
</dbReference>
<proteinExistence type="inferred from homology"/>
<keyword evidence="4" id="KW-0274">FAD</keyword>
<dbReference type="PROSITE" id="PS51387">
    <property type="entry name" value="FAD_PCMH"/>
    <property type="match status" value="1"/>
</dbReference>
<keyword evidence="3" id="KW-0285">Flavoprotein</keyword>
<gene>
    <name evidence="7" type="ORF">WJX72_008644</name>
</gene>
<accession>A0AAW1PTX9</accession>
<evidence type="ECO:0000256" key="5">
    <source>
        <dbReference type="ARBA" id="ARBA00023002"/>
    </source>
</evidence>
<dbReference type="Gene3D" id="3.40.462.20">
    <property type="match status" value="1"/>
</dbReference>
<dbReference type="Proteomes" id="UP001489004">
    <property type="component" value="Unassembled WGS sequence"/>
</dbReference>
<evidence type="ECO:0000313" key="8">
    <source>
        <dbReference type="Proteomes" id="UP001489004"/>
    </source>
</evidence>
<dbReference type="GO" id="GO:0016491">
    <property type="term" value="F:oxidoreductase activity"/>
    <property type="evidence" value="ECO:0007669"/>
    <property type="project" value="UniProtKB-KW"/>
</dbReference>
<dbReference type="InterPro" id="IPR006094">
    <property type="entry name" value="Oxid_FAD_bind_N"/>
</dbReference>
<dbReference type="InterPro" id="IPR016166">
    <property type="entry name" value="FAD-bd_PCMH"/>
</dbReference>